<evidence type="ECO:0000313" key="2">
    <source>
        <dbReference type="Proteomes" id="UP001168877"/>
    </source>
</evidence>
<reference evidence="1" key="2">
    <citation type="submission" date="2023-06" db="EMBL/GenBank/DDBJ databases">
        <authorList>
            <person name="Swenson N.G."/>
            <person name="Wegrzyn J.L."/>
            <person name="Mcevoy S.L."/>
        </authorList>
    </citation>
    <scope>NUCLEOTIDE SEQUENCE</scope>
    <source>
        <strain evidence="1">NS2018</strain>
        <tissue evidence="1">Leaf</tissue>
    </source>
</reference>
<name>A0AA39RK78_ACESA</name>
<evidence type="ECO:0000313" key="1">
    <source>
        <dbReference type="EMBL" id="KAK0575645.1"/>
    </source>
</evidence>
<accession>A0AA39RK78</accession>
<dbReference type="InterPro" id="IPR002110">
    <property type="entry name" value="Ankyrin_rpt"/>
</dbReference>
<reference evidence="1" key="1">
    <citation type="journal article" date="2022" name="Plant J.">
        <title>Strategies of tolerance reflected in two North American maple genomes.</title>
        <authorList>
            <person name="McEvoy S.L."/>
            <person name="Sezen U.U."/>
            <person name="Trouern-Trend A."/>
            <person name="McMahon S.M."/>
            <person name="Schaberg P.G."/>
            <person name="Yang J."/>
            <person name="Wegrzyn J.L."/>
            <person name="Swenson N.G."/>
        </authorList>
    </citation>
    <scope>NUCLEOTIDE SEQUENCE</scope>
    <source>
        <strain evidence="1">NS2018</strain>
    </source>
</reference>
<keyword evidence="2" id="KW-1185">Reference proteome</keyword>
<dbReference type="Proteomes" id="UP001168877">
    <property type="component" value="Unassembled WGS sequence"/>
</dbReference>
<dbReference type="Pfam" id="PF12796">
    <property type="entry name" value="Ank_2"/>
    <property type="match status" value="1"/>
</dbReference>
<dbReference type="AlphaFoldDB" id="A0AA39RK78"/>
<dbReference type="SUPFAM" id="SSF48403">
    <property type="entry name" value="Ankyrin repeat"/>
    <property type="match status" value="1"/>
</dbReference>
<gene>
    <name evidence="1" type="ORF">LWI29_004439</name>
</gene>
<dbReference type="InterPro" id="IPR036770">
    <property type="entry name" value="Ankyrin_rpt-contain_sf"/>
</dbReference>
<protein>
    <submittedName>
        <fullName evidence="1">Uncharacterized protein</fullName>
    </submittedName>
</protein>
<proteinExistence type="predicted"/>
<dbReference type="EMBL" id="JAUESC010000386">
    <property type="protein sequence ID" value="KAK0575645.1"/>
    <property type="molecule type" value="Genomic_DNA"/>
</dbReference>
<organism evidence="1 2">
    <name type="scientific">Acer saccharum</name>
    <name type="common">Sugar maple</name>
    <dbReference type="NCBI Taxonomy" id="4024"/>
    <lineage>
        <taxon>Eukaryota</taxon>
        <taxon>Viridiplantae</taxon>
        <taxon>Streptophyta</taxon>
        <taxon>Embryophyta</taxon>
        <taxon>Tracheophyta</taxon>
        <taxon>Spermatophyta</taxon>
        <taxon>Magnoliopsida</taxon>
        <taxon>eudicotyledons</taxon>
        <taxon>Gunneridae</taxon>
        <taxon>Pentapetalae</taxon>
        <taxon>rosids</taxon>
        <taxon>malvids</taxon>
        <taxon>Sapindales</taxon>
        <taxon>Sapindaceae</taxon>
        <taxon>Hippocastanoideae</taxon>
        <taxon>Acereae</taxon>
        <taxon>Acer</taxon>
    </lineage>
</organism>
<comment type="caution">
    <text evidence="1">The sequence shown here is derived from an EMBL/GenBank/DDBJ whole genome shotgun (WGS) entry which is preliminary data.</text>
</comment>
<dbReference type="Gene3D" id="1.25.40.20">
    <property type="entry name" value="Ankyrin repeat-containing domain"/>
    <property type="match status" value="1"/>
</dbReference>
<sequence length="81" mass="8660">MVDMALYVAAEYGYADLVKEMIKFHDVAMAVTKSRNGYDAFHIAAKQGNLATVAAMAAFSGGFSSFEDNGRNSSGDGTLQR</sequence>